<dbReference type="Proteomes" id="UP000660729">
    <property type="component" value="Unassembled WGS sequence"/>
</dbReference>
<dbReference type="OrthoDB" id="10331464at2759"/>
<feature type="compositionally biased region" description="Low complexity" evidence="1">
    <location>
        <begin position="165"/>
        <end position="177"/>
    </location>
</feature>
<name>A0A8H6RF94_9PEZI</name>
<protein>
    <submittedName>
        <fullName evidence="2">Uncharacterized protein</fullName>
    </submittedName>
</protein>
<proteinExistence type="predicted"/>
<sequence length="210" mass="23595">MAAAQRTSGSEPLATGLFPCRSCSGYHYIDDCIYTLTWTEWLEYQALHMPSQLEQISGLAGTPEHQLKAEWLVQRAQDLDELAEVSRPNYLANTRLKADLMTKSCTDMYWDDEMWKKKLGPHTSYQTRKKQLLAGASGESSASVRRESWHQGKDILPLMKRLEAAEASSSANQSHAASNDDDSSEDELSLSRLRAEFGPRLPRTSRATLL</sequence>
<feature type="region of interest" description="Disordered" evidence="1">
    <location>
        <begin position="165"/>
        <end position="195"/>
    </location>
</feature>
<accession>A0A8H6RF94</accession>
<evidence type="ECO:0000313" key="2">
    <source>
        <dbReference type="EMBL" id="KAF7188946.1"/>
    </source>
</evidence>
<dbReference type="AlphaFoldDB" id="A0A8H6RF94"/>
<keyword evidence="3" id="KW-1185">Reference proteome</keyword>
<feature type="compositionally biased region" description="Acidic residues" evidence="1">
    <location>
        <begin position="179"/>
        <end position="188"/>
    </location>
</feature>
<dbReference type="EMBL" id="JABCIY010000204">
    <property type="protein sequence ID" value="KAF7188946.1"/>
    <property type="molecule type" value="Genomic_DNA"/>
</dbReference>
<comment type="caution">
    <text evidence="2">The sequence shown here is derived from an EMBL/GenBank/DDBJ whole genome shotgun (WGS) entry which is preliminary data.</text>
</comment>
<evidence type="ECO:0000256" key="1">
    <source>
        <dbReference type="SAM" id="MobiDB-lite"/>
    </source>
</evidence>
<evidence type="ECO:0000313" key="3">
    <source>
        <dbReference type="Proteomes" id="UP000660729"/>
    </source>
</evidence>
<organism evidence="2 3">
    <name type="scientific">Pseudocercospora fuligena</name>
    <dbReference type="NCBI Taxonomy" id="685502"/>
    <lineage>
        <taxon>Eukaryota</taxon>
        <taxon>Fungi</taxon>
        <taxon>Dikarya</taxon>
        <taxon>Ascomycota</taxon>
        <taxon>Pezizomycotina</taxon>
        <taxon>Dothideomycetes</taxon>
        <taxon>Dothideomycetidae</taxon>
        <taxon>Mycosphaerellales</taxon>
        <taxon>Mycosphaerellaceae</taxon>
        <taxon>Pseudocercospora</taxon>
    </lineage>
</organism>
<gene>
    <name evidence="2" type="ORF">HII31_09869</name>
</gene>
<reference evidence="2" key="1">
    <citation type="submission" date="2020-04" db="EMBL/GenBank/DDBJ databases">
        <title>Draft genome resource of the tomato pathogen Pseudocercospora fuligena.</title>
        <authorList>
            <person name="Zaccaron A."/>
        </authorList>
    </citation>
    <scope>NUCLEOTIDE SEQUENCE</scope>
    <source>
        <strain evidence="2">PF001</strain>
    </source>
</reference>